<keyword evidence="2" id="KW-1185">Reference proteome</keyword>
<name>A0A7H1NQE9_9PROT</name>
<reference evidence="1 2" key="1">
    <citation type="submission" date="2020-08" db="EMBL/GenBank/DDBJ databases">
        <title>Complete genome sequence of Entomobacter blattae G55GP.</title>
        <authorList>
            <person name="Poehlein A."/>
            <person name="Guzman J."/>
            <person name="Daniel R."/>
            <person name="Vilcinskas A."/>
        </authorList>
    </citation>
    <scope>NUCLEOTIDE SEQUENCE [LARGE SCALE GENOMIC DNA]</scope>
    <source>
        <strain evidence="1 2">G55GP</strain>
    </source>
</reference>
<dbReference type="Proteomes" id="UP000516349">
    <property type="component" value="Chromosome"/>
</dbReference>
<dbReference type="AlphaFoldDB" id="A0A7H1NQE9"/>
<evidence type="ECO:0000313" key="2">
    <source>
        <dbReference type="Proteomes" id="UP000516349"/>
    </source>
</evidence>
<protein>
    <submittedName>
        <fullName evidence="1">Uncharacterized protein</fullName>
    </submittedName>
</protein>
<accession>A0A7H1NQE9</accession>
<dbReference type="RefSeq" id="WP_203414395.1">
    <property type="nucleotide sequence ID" value="NZ_CP060244.1"/>
</dbReference>
<evidence type="ECO:0000313" key="1">
    <source>
        <dbReference type="EMBL" id="QNT78009.1"/>
    </source>
</evidence>
<dbReference type="KEGG" id="ebla:JGUZn3_07760"/>
<organism evidence="1 2">
    <name type="scientific">Entomobacter blattae</name>
    <dbReference type="NCBI Taxonomy" id="2762277"/>
    <lineage>
        <taxon>Bacteria</taxon>
        <taxon>Pseudomonadati</taxon>
        <taxon>Pseudomonadota</taxon>
        <taxon>Alphaproteobacteria</taxon>
        <taxon>Acetobacterales</taxon>
        <taxon>Acetobacteraceae</taxon>
        <taxon>Entomobacter</taxon>
    </lineage>
</organism>
<proteinExistence type="predicted"/>
<gene>
    <name evidence="1" type="ORF">JGUZn3_07760</name>
</gene>
<sequence>MASTYVLSGSDQLNLDATAWNESTANVNVNSARQGSLSIHNTASAVLNVTGSASSTLSIETGQSSLSTVTVSGLGASAFLVAGQGTVYSYGDSSTNQFRIFADGNSHSASSNLFNITEQNTLLVMNGATYPTTANIYDLGGNQTWVGNGQYINYYLNSVPENSTIRNPGADSQLVAGSTTATFNINGPNNTGTTLHHLDVILNAINSSTNTYNITTNALTGTTPQVNIFQSAGTLNFTGNNAIVVYNNPGNQTFANLNFTGNDQAYTGNQSSVININGGNNSVVVGGVGSVTINGSNNATLNYGQTFIGSSEAGSGAIIYHGGTENVQISTAARNSLTATLGSGSADIDLKPLYNASFDITVGTGNTILRNFTQSQATNGAASQFKLHLENGQNIVNTQITGGNTIYTLNSGNLITLAGWTQNGQNPFS</sequence>
<dbReference type="EMBL" id="CP060244">
    <property type="protein sequence ID" value="QNT78009.1"/>
    <property type="molecule type" value="Genomic_DNA"/>
</dbReference>